<dbReference type="AlphaFoldDB" id="A0A538TZR2"/>
<reference evidence="2 3" key="1">
    <citation type="journal article" date="2019" name="Nat. Microbiol.">
        <title>Mediterranean grassland soil C-N compound turnover is dependent on rainfall and depth, and is mediated by genomically divergent microorganisms.</title>
        <authorList>
            <person name="Diamond S."/>
            <person name="Andeer P.F."/>
            <person name="Li Z."/>
            <person name="Crits-Christoph A."/>
            <person name="Burstein D."/>
            <person name="Anantharaman K."/>
            <person name="Lane K.R."/>
            <person name="Thomas B.C."/>
            <person name="Pan C."/>
            <person name="Northen T.R."/>
            <person name="Banfield J.F."/>
        </authorList>
    </citation>
    <scope>NUCLEOTIDE SEQUENCE [LARGE SCALE GENOMIC DNA]</scope>
    <source>
        <strain evidence="2">WS_10</strain>
    </source>
</reference>
<feature type="domain" description="Mut7-C RNAse" evidence="1">
    <location>
        <begin position="5"/>
        <end position="144"/>
    </location>
</feature>
<gene>
    <name evidence="2" type="ORF">E6K80_12940</name>
</gene>
<dbReference type="Pfam" id="PF01927">
    <property type="entry name" value="Mut7-C"/>
    <property type="match status" value="1"/>
</dbReference>
<evidence type="ECO:0000313" key="3">
    <source>
        <dbReference type="Proteomes" id="UP000319836"/>
    </source>
</evidence>
<evidence type="ECO:0000259" key="1">
    <source>
        <dbReference type="Pfam" id="PF01927"/>
    </source>
</evidence>
<proteinExistence type="predicted"/>
<dbReference type="PANTHER" id="PTHR39081:SF1">
    <property type="entry name" value="MUT7-C RNASE DOMAIN-CONTAINING PROTEIN"/>
    <property type="match status" value="1"/>
</dbReference>
<protein>
    <recommendedName>
        <fullName evidence="1">Mut7-C RNAse domain-containing protein</fullName>
    </recommendedName>
</protein>
<name>A0A538TZR2_UNCEI</name>
<sequence>MAPARFVTDSSLAFLARRLRFLGYDVQVAPGARLEELMELGRAEDRVVLTTSARHPRRFADVTMRMLPRDDPRALVRAIAGDSDPQGPPFSRCPACNVALLERHSFEARGEVPGRVLRSSRRLTYCPSCGKWYWEGSHVARLRAWLEEALGRPLPSPEERDG</sequence>
<dbReference type="EMBL" id="VBPA01000345">
    <property type="protein sequence ID" value="TMQ69061.1"/>
    <property type="molecule type" value="Genomic_DNA"/>
</dbReference>
<accession>A0A538TZR2</accession>
<dbReference type="PANTHER" id="PTHR39081">
    <property type="entry name" value="MUT7-C DOMAIN-CONTAINING PROTEIN"/>
    <property type="match status" value="1"/>
</dbReference>
<evidence type="ECO:0000313" key="2">
    <source>
        <dbReference type="EMBL" id="TMQ69061.1"/>
    </source>
</evidence>
<organism evidence="2 3">
    <name type="scientific">Eiseniibacteriota bacterium</name>
    <dbReference type="NCBI Taxonomy" id="2212470"/>
    <lineage>
        <taxon>Bacteria</taxon>
        <taxon>Candidatus Eiseniibacteriota</taxon>
    </lineage>
</organism>
<comment type="caution">
    <text evidence="2">The sequence shown here is derived from an EMBL/GenBank/DDBJ whole genome shotgun (WGS) entry which is preliminary data.</text>
</comment>
<dbReference type="InterPro" id="IPR002782">
    <property type="entry name" value="Mut7-C_RNAse_dom"/>
</dbReference>
<dbReference type="Proteomes" id="UP000319836">
    <property type="component" value="Unassembled WGS sequence"/>
</dbReference>